<dbReference type="Proteomes" id="UP000095552">
    <property type="component" value="Unassembled WGS sequence"/>
</dbReference>
<dbReference type="Pfam" id="PF04116">
    <property type="entry name" value="FA_hydroxylase"/>
    <property type="match status" value="1"/>
</dbReference>
<evidence type="ECO:0000256" key="2">
    <source>
        <dbReference type="ARBA" id="ARBA00022692"/>
    </source>
</evidence>
<evidence type="ECO:0000256" key="5">
    <source>
        <dbReference type="ARBA" id="ARBA00023098"/>
    </source>
</evidence>
<dbReference type="GO" id="GO:0008610">
    <property type="term" value="P:lipid biosynthetic process"/>
    <property type="evidence" value="ECO:0007669"/>
    <property type="project" value="InterPro"/>
</dbReference>
<reference evidence="9 10" key="1">
    <citation type="submission" date="2016-08" db="EMBL/GenBank/DDBJ databases">
        <title>Draft genome of Fabibacter sp. strain SK-8.</title>
        <authorList>
            <person name="Wong S.-K."/>
            <person name="Hamasaki K."/>
            <person name="Yoshizawa S."/>
        </authorList>
    </citation>
    <scope>NUCLEOTIDE SEQUENCE [LARGE SCALE GENOMIC DNA]</scope>
    <source>
        <strain evidence="9 10">SK-8</strain>
    </source>
</reference>
<dbReference type="OrthoDB" id="9770329at2"/>
<feature type="transmembrane region" description="Helical" evidence="7">
    <location>
        <begin position="6"/>
        <end position="23"/>
    </location>
</feature>
<keyword evidence="10" id="KW-1185">Reference proteome</keyword>
<dbReference type="GO" id="GO:0016020">
    <property type="term" value="C:membrane"/>
    <property type="evidence" value="ECO:0007669"/>
    <property type="project" value="GOC"/>
</dbReference>
<keyword evidence="6 7" id="KW-0472">Membrane</keyword>
<dbReference type="PANTHER" id="PTHR21624:SF1">
    <property type="entry name" value="ALKYLGLYCEROL MONOOXYGENASE"/>
    <property type="match status" value="1"/>
</dbReference>
<keyword evidence="5" id="KW-0443">Lipid metabolism</keyword>
<name>A0A1E5SZA2_9BACT</name>
<feature type="transmembrane region" description="Helical" evidence="7">
    <location>
        <begin position="78"/>
        <end position="95"/>
    </location>
</feature>
<feature type="transmembrane region" description="Helical" evidence="7">
    <location>
        <begin position="382"/>
        <end position="400"/>
    </location>
</feature>
<comment type="subcellular location">
    <subcellularLocation>
        <location evidence="1">Endomembrane system</location>
        <topology evidence="1">Multi-pass membrane protein</topology>
    </subcellularLocation>
</comment>
<dbReference type="InterPro" id="IPR051689">
    <property type="entry name" value="Sterol_desaturase/TMEM195"/>
</dbReference>
<dbReference type="GO" id="GO:0050479">
    <property type="term" value="F:glyceryl-ether monooxygenase activity"/>
    <property type="evidence" value="ECO:0007669"/>
    <property type="project" value="TreeGrafter"/>
</dbReference>
<keyword evidence="4" id="KW-0560">Oxidoreductase</keyword>
<comment type="caution">
    <text evidence="9">The sequence shown here is derived from an EMBL/GenBank/DDBJ whole genome shotgun (WGS) entry which is preliminary data.</text>
</comment>
<evidence type="ECO:0000259" key="8">
    <source>
        <dbReference type="Pfam" id="PF04116"/>
    </source>
</evidence>
<dbReference type="PANTHER" id="PTHR21624">
    <property type="entry name" value="STEROL DESATURASE-RELATED PROTEIN"/>
    <property type="match status" value="1"/>
</dbReference>
<feature type="transmembrane region" description="Helical" evidence="7">
    <location>
        <begin position="296"/>
        <end position="321"/>
    </location>
</feature>
<evidence type="ECO:0000313" key="9">
    <source>
        <dbReference type="EMBL" id="OEK04458.1"/>
    </source>
</evidence>
<feature type="transmembrane region" description="Helical" evidence="7">
    <location>
        <begin position="357"/>
        <end position="376"/>
    </location>
</feature>
<protein>
    <submittedName>
        <fullName evidence="9">Sterol desaturase</fullName>
    </submittedName>
</protein>
<dbReference type="EMBL" id="MDGQ01000005">
    <property type="protein sequence ID" value="OEK04458.1"/>
    <property type="molecule type" value="Genomic_DNA"/>
</dbReference>
<evidence type="ECO:0000313" key="10">
    <source>
        <dbReference type="Proteomes" id="UP000095552"/>
    </source>
</evidence>
<proteinExistence type="predicted"/>
<organism evidence="9 10">
    <name type="scientific">Roseivirga misakiensis</name>
    <dbReference type="NCBI Taxonomy" id="1563681"/>
    <lineage>
        <taxon>Bacteria</taxon>
        <taxon>Pseudomonadati</taxon>
        <taxon>Bacteroidota</taxon>
        <taxon>Cytophagia</taxon>
        <taxon>Cytophagales</taxon>
        <taxon>Roseivirgaceae</taxon>
        <taxon>Roseivirga</taxon>
    </lineage>
</organism>
<evidence type="ECO:0000256" key="7">
    <source>
        <dbReference type="SAM" id="Phobius"/>
    </source>
</evidence>
<feature type="domain" description="Fatty acid hydroxylase" evidence="8">
    <location>
        <begin position="81"/>
        <end position="215"/>
    </location>
</feature>
<dbReference type="GO" id="GO:0012505">
    <property type="term" value="C:endomembrane system"/>
    <property type="evidence" value="ECO:0007669"/>
    <property type="project" value="UniProtKB-SubCell"/>
</dbReference>
<evidence type="ECO:0000256" key="6">
    <source>
        <dbReference type="ARBA" id="ARBA00023136"/>
    </source>
</evidence>
<gene>
    <name evidence="9" type="ORF">BFP71_13370</name>
</gene>
<dbReference type="InterPro" id="IPR006694">
    <property type="entry name" value="Fatty_acid_hydroxylase"/>
</dbReference>
<dbReference type="AlphaFoldDB" id="A0A1E5SZA2"/>
<evidence type="ECO:0000256" key="3">
    <source>
        <dbReference type="ARBA" id="ARBA00022989"/>
    </source>
</evidence>
<feature type="transmembrane region" description="Helical" evidence="7">
    <location>
        <begin position="333"/>
        <end position="350"/>
    </location>
</feature>
<evidence type="ECO:0000256" key="4">
    <source>
        <dbReference type="ARBA" id="ARBA00023002"/>
    </source>
</evidence>
<keyword evidence="3 7" id="KW-1133">Transmembrane helix</keyword>
<accession>A0A1E5SZA2</accession>
<dbReference type="RefSeq" id="WP_069835963.1">
    <property type="nucleotide sequence ID" value="NZ_MDGQ01000005.1"/>
</dbReference>
<evidence type="ECO:0000256" key="1">
    <source>
        <dbReference type="ARBA" id="ARBA00004127"/>
    </source>
</evidence>
<dbReference type="GO" id="GO:0005506">
    <property type="term" value="F:iron ion binding"/>
    <property type="evidence" value="ECO:0007669"/>
    <property type="project" value="InterPro"/>
</dbReference>
<dbReference type="GO" id="GO:0006643">
    <property type="term" value="P:membrane lipid metabolic process"/>
    <property type="evidence" value="ECO:0007669"/>
    <property type="project" value="TreeGrafter"/>
</dbReference>
<feature type="transmembrane region" description="Helical" evidence="7">
    <location>
        <begin position="136"/>
        <end position="161"/>
    </location>
</feature>
<keyword evidence="2 7" id="KW-0812">Transmembrane</keyword>
<sequence>MNLNPTVIAIPVYFLLIGIELIVHRIKATKSYRLNDAITNINCGVTSQVTGAFLRVFSIGLYTLFYDHYRLTTITENVFTWLIAFILYDFFYYWAHRMSHQVNLFWGGHSVHHQSEEYNLSVALRQSSTQIIWTSIFYIPMALIGINPLVLISVSGFNLLYQFWIHTESIDKLPKWFEAVFNTPSHHRVHHARNPKYIDKNHAGTFIIWDRMFGTFREEEERPTYGITKNLDSWNPVWANFAHYADMVKDIRQMPKFSDKVKYLFQKPGWLPESMGGYRAPYDVDKTTYRKYDLRAVWAMNAYVFGQYLLLLVGTALFLFGMERFDENLIEKSAMAMLIIISTVSFGALFENRRWAISLEISRLMLIPISLSYFIMDLSPDIWFISGALLYIFGSLFWLLKVRAVPSAKID</sequence>
<dbReference type="STRING" id="1563681.BFP71_13370"/>